<proteinExistence type="predicted"/>
<comment type="caution">
    <text evidence="1">The sequence shown here is derived from an EMBL/GenBank/DDBJ whole genome shotgun (WGS) entry which is preliminary data.</text>
</comment>
<organism evidence="1 2">
    <name type="scientific">Dyella monticola</name>
    <dbReference type="NCBI Taxonomy" id="1927958"/>
    <lineage>
        <taxon>Bacteria</taxon>
        <taxon>Pseudomonadati</taxon>
        <taxon>Pseudomonadota</taxon>
        <taxon>Gammaproteobacteria</taxon>
        <taxon>Lysobacterales</taxon>
        <taxon>Rhodanobacteraceae</taxon>
        <taxon>Dyella</taxon>
    </lineage>
</organism>
<evidence type="ECO:0000313" key="2">
    <source>
        <dbReference type="Proteomes" id="UP000254258"/>
    </source>
</evidence>
<dbReference type="RefSeq" id="WP_115497245.1">
    <property type="nucleotide sequence ID" value="NZ_QRBE01000016.1"/>
</dbReference>
<dbReference type="AlphaFoldDB" id="A0A370WSW9"/>
<protein>
    <submittedName>
        <fullName evidence="1">Uncharacterized protein</fullName>
    </submittedName>
</protein>
<sequence>MDSSTQTIIRDDFFTAAREWLTDSYHVEYRYVARQAGDHAEVIHALVMFYPWMTKEGDVADFDFHVNAGDYVVGQKVFSSMSLIESTRILEEALDGAINLPSWKAFLTAANGRYHFLRGEARNIWVNMIHLSASALGADQHQNPELAPEN</sequence>
<name>A0A370WSW9_9GAMM</name>
<keyword evidence="2" id="KW-1185">Reference proteome</keyword>
<gene>
    <name evidence="1" type="ORF">DWU98_19410</name>
</gene>
<reference evidence="1 2" key="1">
    <citation type="submission" date="2018-07" db="EMBL/GenBank/DDBJ databases">
        <title>Dyella monticola sp. nov. and Dyella psychrodurans sp. nov. isolated from monsoon evergreen broad-leaved forest soil of Dinghu Mountain, China.</title>
        <authorList>
            <person name="Gao Z."/>
            <person name="Qiu L."/>
        </authorList>
    </citation>
    <scope>NUCLEOTIDE SEQUENCE [LARGE SCALE GENOMIC DNA]</scope>
    <source>
        <strain evidence="1 2">4G-K06</strain>
    </source>
</reference>
<dbReference type="Proteomes" id="UP000254258">
    <property type="component" value="Unassembled WGS sequence"/>
</dbReference>
<evidence type="ECO:0000313" key="1">
    <source>
        <dbReference type="EMBL" id="RDS79171.1"/>
    </source>
</evidence>
<dbReference type="EMBL" id="QRBE01000016">
    <property type="protein sequence ID" value="RDS79171.1"/>
    <property type="molecule type" value="Genomic_DNA"/>
</dbReference>
<accession>A0A370WSW9</accession>